<evidence type="ECO:0000256" key="9">
    <source>
        <dbReference type="ARBA" id="ARBA00023065"/>
    </source>
</evidence>
<keyword evidence="9 11" id="KW-0406">Ion transport</keyword>
<evidence type="ECO:0000256" key="3">
    <source>
        <dbReference type="ARBA" id="ARBA00022538"/>
    </source>
</evidence>
<keyword evidence="1 11" id="KW-0813">Transport</keyword>
<keyword evidence="5 11" id="KW-0547">Nucleotide-binding</keyword>
<evidence type="ECO:0000313" key="12">
    <source>
        <dbReference type="EMBL" id="TGN04266.1"/>
    </source>
</evidence>
<evidence type="ECO:0000256" key="5">
    <source>
        <dbReference type="ARBA" id="ARBA00022741"/>
    </source>
</evidence>
<keyword evidence="7 11" id="KW-0630">Potassium</keyword>
<proteinExistence type="inferred from homology"/>
<dbReference type="HAMAP" id="MF_00276">
    <property type="entry name" value="KdpC"/>
    <property type="match status" value="1"/>
</dbReference>
<evidence type="ECO:0000256" key="10">
    <source>
        <dbReference type="ARBA" id="ARBA00023136"/>
    </source>
</evidence>
<evidence type="ECO:0000256" key="7">
    <source>
        <dbReference type="ARBA" id="ARBA00022958"/>
    </source>
</evidence>
<dbReference type="GO" id="GO:0005524">
    <property type="term" value="F:ATP binding"/>
    <property type="evidence" value="ECO:0007669"/>
    <property type="project" value="UniProtKB-UniRule"/>
</dbReference>
<dbReference type="Proteomes" id="UP000297241">
    <property type="component" value="Unassembled WGS sequence"/>
</dbReference>
<keyword evidence="2 11" id="KW-1003">Cell membrane</keyword>
<comment type="function">
    <text evidence="11">Part of the high-affinity ATP-driven potassium transport (or Kdp) system, which catalyzes the hydrolysis of ATP coupled with the electrogenic transport of potassium into the cytoplasm. This subunit acts as a catalytic chaperone that increases the ATP-binding affinity of the ATP-hydrolyzing subunit KdpB by the formation of a transient KdpB/KdpC/ATP ternary complex.</text>
</comment>
<accession>A0A4Z1AIL7</accession>
<gene>
    <name evidence="11 12" type="primary">kdpC</name>
    <name evidence="12" type="ORF">EHR06_00870</name>
</gene>
<evidence type="ECO:0000256" key="6">
    <source>
        <dbReference type="ARBA" id="ARBA00022840"/>
    </source>
</evidence>
<evidence type="ECO:0000256" key="4">
    <source>
        <dbReference type="ARBA" id="ARBA00022692"/>
    </source>
</evidence>
<dbReference type="PIRSF" id="PIRSF001296">
    <property type="entry name" value="K_ATPase_KdpC"/>
    <property type="match status" value="1"/>
</dbReference>
<evidence type="ECO:0000256" key="2">
    <source>
        <dbReference type="ARBA" id="ARBA00022475"/>
    </source>
</evidence>
<keyword evidence="6 11" id="KW-0067">ATP-binding</keyword>
<keyword evidence="10 11" id="KW-0472">Membrane</keyword>
<dbReference type="Pfam" id="PF02669">
    <property type="entry name" value="KdpC"/>
    <property type="match status" value="1"/>
</dbReference>
<organism evidence="12 13">
    <name type="scientific">Leptospira dzoumogneensis</name>
    <dbReference type="NCBI Taxonomy" id="2484904"/>
    <lineage>
        <taxon>Bacteria</taxon>
        <taxon>Pseudomonadati</taxon>
        <taxon>Spirochaetota</taxon>
        <taxon>Spirochaetia</taxon>
        <taxon>Leptospirales</taxon>
        <taxon>Leptospiraceae</taxon>
        <taxon>Leptospira</taxon>
    </lineage>
</organism>
<dbReference type="GO" id="GO:0008556">
    <property type="term" value="F:P-type potassium transmembrane transporter activity"/>
    <property type="evidence" value="ECO:0007669"/>
    <property type="project" value="InterPro"/>
</dbReference>
<dbReference type="AlphaFoldDB" id="A0A4Z1AIL7"/>
<dbReference type="EMBL" id="RQHS01000001">
    <property type="protein sequence ID" value="TGN04266.1"/>
    <property type="molecule type" value="Genomic_DNA"/>
</dbReference>
<keyword evidence="13" id="KW-1185">Reference proteome</keyword>
<evidence type="ECO:0000256" key="11">
    <source>
        <dbReference type="HAMAP-Rule" id="MF_00276"/>
    </source>
</evidence>
<comment type="caution">
    <text evidence="12">The sequence shown here is derived from an EMBL/GenBank/DDBJ whole genome shotgun (WGS) entry which is preliminary data.</text>
</comment>
<protein>
    <recommendedName>
        <fullName evidence="11">Potassium-transporting ATPase KdpC subunit</fullName>
    </recommendedName>
    <alternativeName>
        <fullName evidence="11">ATP phosphohydrolase [potassium-transporting] C chain</fullName>
    </alternativeName>
    <alternativeName>
        <fullName evidence="11">Potassium-binding and translocating subunit C</fullName>
    </alternativeName>
    <alternativeName>
        <fullName evidence="11">Potassium-translocating ATPase C chain</fullName>
    </alternativeName>
</protein>
<dbReference type="RefSeq" id="WP_135755289.1">
    <property type="nucleotide sequence ID" value="NZ_RQHS01000001.1"/>
</dbReference>
<dbReference type="OrthoDB" id="9809491at2"/>
<comment type="subcellular location">
    <subcellularLocation>
        <location evidence="11">Cell membrane</location>
        <topology evidence="11">Single-pass membrane protein</topology>
    </subcellularLocation>
</comment>
<dbReference type="PANTHER" id="PTHR30042">
    <property type="entry name" value="POTASSIUM-TRANSPORTING ATPASE C CHAIN"/>
    <property type="match status" value="1"/>
</dbReference>
<dbReference type="GO" id="GO:0005886">
    <property type="term" value="C:plasma membrane"/>
    <property type="evidence" value="ECO:0007669"/>
    <property type="project" value="UniProtKB-SubCell"/>
</dbReference>
<evidence type="ECO:0000256" key="8">
    <source>
        <dbReference type="ARBA" id="ARBA00022989"/>
    </source>
</evidence>
<reference evidence="12" key="1">
    <citation type="journal article" date="2019" name="PLoS Negl. Trop. Dis.">
        <title>Revisiting the worldwide diversity of Leptospira species in the environment.</title>
        <authorList>
            <person name="Vincent A.T."/>
            <person name="Schiettekatte O."/>
            <person name="Bourhy P."/>
            <person name="Veyrier F.J."/>
            <person name="Picardeau M."/>
        </authorList>
    </citation>
    <scope>NUCLEOTIDE SEQUENCE [LARGE SCALE GENOMIC DNA]</scope>
    <source>
        <strain evidence="12">201601113</strain>
    </source>
</reference>
<evidence type="ECO:0000313" key="13">
    <source>
        <dbReference type="Proteomes" id="UP000297241"/>
    </source>
</evidence>
<dbReference type="InterPro" id="IPR003820">
    <property type="entry name" value="KdpC"/>
</dbReference>
<dbReference type="NCBIfam" id="NF001454">
    <property type="entry name" value="PRK00315.1"/>
    <property type="match status" value="1"/>
</dbReference>
<comment type="similarity">
    <text evidence="11">Belongs to the KdpC family.</text>
</comment>
<keyword evidence="8 11" id="KW-1133">Transmembrane helix</keyword>
<comment type="subunit">
    <text evidence="11">The system is composed of three essential subunits: KdpA, KdpB and KdpC.</text>
</comment>
<keyword evidence="4 11" id="KW-0812">Transmembrane</keyword>
<dbReference type="PANTHER" id="PTHR30042:SF2">
    <property type="entry name" value="POTASSIUM-TRANSPORTING ATPASE KDPC SUBUNIT"/>
    <property type="match status" value="1"/>
</dbReference>
<keyword evidence="3 11" id="KW-0633">Potassium transport</keyword>
<name>A0A4Z1AIL7_9LEPT</name>
<sequence length="189" mass="20970">MIRAVLQLGIWTLFCGIFYPAIVYGFSKLSFPKQSSGSLIEVDGKVIGSELLAQLFDSPQYFQSRPSAIGYDPSSSGASNLGPTSLDLSEKVEERRSFWVAKGGSEPVPLELLYSSGSGLDPHLSPEAVKYQIPIITKTKWISKERLERLVEESVESTEWGLFGPAKINILKLNLKLRSIYLDENILKN</sequence>
<evidence type="ECO:0000256" key="1">
    <source>
        <dbReference type="ARBA" id="ARBA00022448"/>
    </source>
</evidence>